<dbReference type="STRING" id="1122204.SAMN05421781_1069"/>
<dbReference type="Proteomes" id="UP000199488">
    <property type="component" value="Unassembled WGS sequence"/>
</dbReference>
<dbReference type="InterPro" id="IPR026564">
    <property type="entry name" value="Transcrip_reg_TACO1-like_dom3"/>
</dbReference>
<keyword evidence="2 6" id="KW-0963">Cytoplasm</keyword>
<reference evidence="9 10" key="1">
    <citation type="submission" date="2016-10" db="EMBL/GenBank/DDBJ databases">
        <authorList>
            <person name="de Groot N.N."/>
        </authorList>
    </citation>
    <scope>NUCLEOTIDE SEQUENCE [LARGE SCALE GENOMIC DNA]</scope>
    <source>
        <strain evidence="9 10">DSM 23126</strain>
    </source>
</reference>
<dbReference type="PANTHER" id="PTHR12532:SF6">
    <property type="entry name" value="TRANSCRIPTIONAL REGULATORY PROTEIN YEBC-RELATED"/>
    <property type="match status" value="1"/>
</dbReference>
<evidence type="ECO:0000256" key="6">
    <source>
        <dbReference type="HAMAP-Rule" id="MF_00693"/>
    </source>
</evidence>
<evidence type="ECO:0000256" key="4">
    <source>
        <dbReference type="ARBA" id="ARBA00023125"/>
    </source>
</evidence>
<keyword evidence="4 6" id="KW-0238">DNA-binding</keyword>
<evidence type="ECO:0000313" key="9">
    <source>
        <dbReference type="EMBL" id="SDW27699.1"/>
    </source>
</evidence>
<sequence>MAGHSKWNNIKRRKEAQDSKRAKIFTKLSKEIFAAVREAGDDPDQNLRLRMAITKARAANIPNENITRTIKKAKGQGAELQYEEMTYEGYGPGGAAVMVKTLTDNKNRTVADIRAAFNKNGGNLGENGCVSFLFNKEGFLAVDRENVEADEDTFMLEAVEAGANDMEYDDHGFYIYTEPDDFEAVKGAMEHTYHFSTAEVTMIPETKTHLEDEHARKMLKLIDTLEDNDDVQSVYHNFEAEEEQMERLEVSS</sequence>
<dbReference type="NCBIfam" id="NF001030">
    <property type="entry name" value="PRK00110.1"/>
    <property type="match status" value="1"/>
</dbReference>
<dbReference type="GO" id="GO:0006355">
    <property type="term" value="P:regulation of DNA-templated transcription"/>
    <property type="evidence" value="ECO:0007669"/>
    <property type="project" value="UniProtKB-UniRule"/>
</dbReference>
<comment type="subcellular location">
    <subcellularLocation>
        <location evidence="6">Cytoplasm</location>
    </subcellularLocation>
</comment>
<dbReference type="Gene3D" id="3.30.70.980">
    <property type="match status" value="2"/>
</dbReference>
<evidence type="ECO:0000256" key="2">
    <source>
        <dbReference type="ARBA" id="ARBA00022490"/>
    </source>
</evidence>
<dbReference type="InterPro" id="IPR029072">
    <property type="entry name" value="YebC-like"/>
</dbReference>
<feature type="domain" description="TACO1/YebC-like second and third" evidence="7">
    <location>
        <begin position="82"/>
        <end position="238"/>
    </location>
</feature>
<dbReference type="GO" id="GO:0003677">
    <property type="term" value="F:DNA binding"/>
    <property type="evidence" value="ECO:0007669"/>
    <property type="project" value="UniProtKB-UniRule"/>
</dbReference>
<evidence type="ECO:0000259" key="8">
    <source>
        <dbReference type="Pfam" id="PF20772"/>
    </source>
</evidence>
<keyword evidence="3 6" id="KW-0805">Transcription regulation</keyword>
<dbReference type="PANTHER" id="PTHR12532">
    <property type="entry name" value="TRANSLATIONAL ACTIVATOR OF CYTOCHROME C OXIDASE 1"/>
    <property type="match status" value="1"/>
</dbReference>
<gene>
    <name evidence="9" type="ORF">SAMN05421781_1069</name>
</gene>
<dbReference type="HAMAP" id="MF_00693">
    <property type="entry name" value="Transcrip_reg_TACO1"/>
    <property type="match status" value="1"/>
</dbReference>
<dbReference type="RefSeq" id="WP_091612065.1">
    <property type="nucleotide sequence ID" value="NZ_FNNC01000001.1"/>
</dbReference>
<dbReference type="FunFam" id="1.10.10.200:FF:000002">
    <property type="entry name" value="Probable transcriptional regulatory protein CLM62_37755"/>
    <property type="match status" value="1"/>
</dbReference>
<dbReference type="NCBIfam" id="TIGR01033">
    <property type="entry name" value="YebC/PmpR family DNA-binding transcriptional regulator"/>
    <property type="match status" value="1"/>
</dbReference>
<dbReference type="InterPro" id="IPR017856">
    <property type="entry name" value="Integrase-like_N"/>
</dbReference>
<dbReference type="InterPro" id="IPR002876">
    <property type="entry name" value="Transcrip_reg_TACO1-like"/>
</dbReference>
<keyword evidence="5 6" id="KW-0804">Transcription</keyword>
<evidence type="ECO:0000256" key="5">
    <source>
        <dbReference type="ARBA" id="ARBA00023163"/>
    </source>
</evidence>
<name>A0A1H2S9M8_9BACI</name>
<dbReference type="Pfam" id="PF01709">
    <property type="entry name" value="Transcrip_reg"/>
    <property type="match status" value="1"/>
</dbReference>
<dbReference type="NCBIfam" id="NF009044">
    <property type="entry name" value="PRK12378.1"/>
    <property type="match status" value="1"/>
</dbReference>
<proteinExistence type="inferred from homology"/>
<evidence type="ECO:0000256" key="1">
    <source>
        <dbReference type="ARBA" id="ARBA00008724"/>
    </source>
</evidence>
<dbReference type="OrthoDB" id="9781053at2"/>
<dbReference type="InterPro" id="IPR049083">
    <property type="entry name" value="TACO1_YebC_N"/>
</dbReference>
<evidence type="ECO:0000256" key="3">
    <source>
        <dbReference type="ARBA" id="ARBA00023015"/>
    </source>
</evidence>
<dbReference type="InterPro" id="IPR048300">
    <property type="entry name" value="TACO1_YebC-like_2nd/3rd_dom"/>
</dbReference>
<evidence type="ECO:0000259" key="7">
    <source>
        <dbReference type="Pfam" id="PF01709"/>
    </source>
</evidence>
<feature type="domain" description="TACO1/YebC-like N-terminal" evidence="8">
    <location>
        <begin position="5"/>
        <end position="76"/>
    </location>
</feature>
<dbReference type="SUPFAM" id="SSF75625">
    <property type="entry name" value="YebC-like"/>
    <property type="match status" value="1"/>
</dbReference>
<dbReference type="GO" id="GO:0005829">
    <property type="term" value="C:cytosol"/>
    <property type="evidence" value="ECO:0007669"/>
    <property type="project" value="TreeGrafter"/>
</dbReference>
<comment type="similarity">
    <text evidence="1 6">Belongs to the TACO1 family.</text>
</comment>
<dbReference type="AlphaFoldDB" id="A0A1H2S9M8"/>
<dbReference type="Gene3D" id="1.10.10.200">
    <property type="match status" value="1"/>
</dbReference>
<protein>
    <recommendedName>
        <fullName evidence="6">Probable transcriptional regulatory protein SAMN05421781_1069</fullName>
    </recommendedName>
</protein>
<dbReference type="Pfam" id="PF20772">
    <property type="entry name" value="TACO1_YebC_N"/>
    <property type="match status" value="1"/>
</dbReference>
<accession>A0A1H2S9M8</accession>
<dbReference type="EMBL" id="FNNC01000001">
    <property type="protein sequence ID" value="SDW27699.1"/>
    <property type="molecule type" value="Genomic_DNA"/>
</dbReference>
<keyword evidence="10" id="KW-1185">Reference proteome</keyword>
<evidence type="ECO:0000313" key="10">
    <source>
        <dbReference type="Proteomes" id="UP000199488"/>
    </source>
</evidence>
<organism evidence="9 10">
    <name type="scientific">Marinococcus luteus</name>
    <dbReference type="NCBI Taxonomy" id="1122204"/>
    <lineage>
        <taxon>Bacteria</taxon>
        <taxon>Bacillati</taxon>
        <taxon>Bacillota</taxon>
        <taxon>Bacilli</taxon>
        <taxon>Bacillales</taxon>
        <taxon>Bacillaceae</taxon>
        <taxon>Marinococcus</taxon>
    </lineage>
</organism>